<sequence>MINQKRSHIFYIIISSMAIIVLAILYTIETNKTITTPELIESLLIENDLENVNSEASIESLSALQDFIRSENFESSSNYLELKGNDTNYVVQFRYEENREIRILGIKEVAGS</sequence>
<keyword evidence="1" id="KW-0472">Membrane</keyword>
<keyword evidence="3" id="KW-1185">Reference proteome</keyword>
<feature type="transmembrane region" description="Helical" evidence="1">
    <location>
        <begin position="9"/>
        <end position="28"/>
    </location>
</feature>
<keyword evidence="1" id="KW-1133">Transmembrane helix</keyword>
<organism evidence="2 3">
    <name type="scientific">Alkalicoccobacillus plakortidis</name>
    <dbReference type="NCBI Taxonomy" id="444060"/>
    <lineage>
        <taxon>Bacteria</taxon>
        <taxon>Bacillati</taxon>
        <taxon>Bacillota</taxon>
        <taxon>Bacilli</taxon>
        <taxon>Bacillales</taxon>
        <taxon>Bacillaceae</taxon>
        <taxon>Alkalicoccobacillus</taxon>
    </lineage>
</organism>
<reference evidence="2" key="1">
    <citation type="submission" date="2022-06" db="EMBL/GenBank/DDBJ databases">
        <title>Alkalicoccobacillus porphyridii sp. nov., isolated from a marine red alga, Porphyridium purpureum and reclassification of Shouchella plakortidis and Shouchella gibsonii as Alkalicoccobacillus plakortidis comb. nov. and Alkalicoccobacillus gibsonii comb. nov.</title>
        <authorList>
            <person name="Kim K.H."/>
            <person name="Lee J.K."/>
            <person name="Han D.M."/>
            <person name="Baek J.H."/>
            <person name="Jeon C.O."/>
        </authorList>
    </citation>
    <scope>NUCLEOTIDE SEQUENCE</scope>
    <source>
        <strain evidence="2">DSM 19153</strain>
    </source>
</reference>
<comment type="caution">
    <text evidence="2">The sequence shown here is derived from an EMBL/GenBank/DDBJ whole genome shotgun (WGS) entry which is preliminary data.</text>
</comment>
<evidence type="ECO:0008006" key="4">
    <source>
        <dbReference type="Google" id="ProtNLM"/>
    </source>
</evidence>
<protein>
    <recommendedName>
        <fullName evidence="4">Small secreted protein</fullName>
    </recommendedName>
</protein>
<evidence type="ECO:0000256" key="1">
    <source>
        <dbReference type="SAM" id="Phobius"/>
    </source>
</evidence>
<evidence type="ECO:0000313" key="2">
    <source>
        <dbReference type="EMBL" id="MCM2676616.1"/>
    </source>
</evidence>
<keyword evidence="1" id="KW-0812">Transmembrane</keyword>
<accession>A0ABT0XL50</accession>
<name>A0ABT0XL50_9BACI</name>
<evidence type="ECO:0000313" key="3">
    <source>
        <dbReference type="Proteomes" id="UP001203665"/>
    </source>
</evidence>
<dbReference type="Proteomes" id="UP001203665">
    <property type="component" value="Unassembled WGS sequence"/>
</dbReference>
<dbReference type="EMBL" id="JAMQJY010000002">
    <property type="protein sequence ID" value="MCM2676616.1"/>
    <property type="molecule type" value="Genomic_DNA"/>
</dbReference>
<gene>
    <name evidence="2" type="ORF">NDM98_14825</name>
</gene>
<dbReference type="RefSeq" id="WP_251609419.1">
    <property type="nucleotide sequence ID" value="NZ_JAMQJY010000002.1"/>
</dbReference>
<proteinExistence type="predicted"/>